<dbReference type="AlphaFoldDB" id="A0A1Q5UHM7"/>
<dbReference type="Proteomes" id="UP000186955">
    <property type="component" value="Unassembled WGS sequence"/>
</dbReference>
<accession>A0A1Q5UHM7</accession>
<keyword evidence="1" id="KW-0285">Flavoprotein</keyword>
<dbReference type="EMBL" id="MNBE01000255">
    <property type="protein sequence ID" value="OKP11962.1"/>
    <property type="molecule type" value="Genomic_DNA"/>
</dbReference>
<dbReference type="PANTHER" id="PTHR43098:SF5">
    <property type="entry name" value="DUAL-FUNCTIONAL MONOOXYGENASE_METHYLTRANSFERASE PSOF"/>
    <property type="match status" value="1"/>
</dbReference>
<reference evidence="5 6" key="1">
    <citation type="submission" date="2016-10" db="EMBL/GenBank/DDBJ databases">
        <title>Genome sequence of the ascomycete fungus Penicillium subrubescens.</title>
        <authorList>
            <person name="De Vries R.P."/>
            <person name="Peng M."/>
            <person name="Dilokpimol A."/>
            <person name="Hilden K."/>
            <person name="Makela M.R."/>
            <person name="Grigoriev I."/>
            <person name="Riley R."/>
            <person name="Granchi Z."/>
        </authorList>
    </citation>
    <scope>NUCLEOTIDE SEQUENCE [LARGE SCALE GENOMIC DNA]</scope>
    <source>
        <strain evidence="5 6">CBS 132785</strain>
    </source>
</reference>
<proteinExistence type="predicted"/>
<dbReference type="OrthoDB" id="66881at2759"/>
<evidence type="ECO:0000313" key="6">
    <source>
        <dbReference type="Proteomes" id="UP000186955"/>
    </source>
</evidence>
<comment type="caution">
    <text evidence="5">The sequence shown here is derived from an EMBL/GenBank/DDBJ whole genome shotgun (WGS) entry which is preliminary data.</text>
</comment>
<dbReference type="GO" id="GO:0004497">
    <property type="term" value="F:monooxygenase activity"/>
    <property type="evidence" value="ECO:0007669"/>
    <property type="project" value="UniProtKB-KW"/>
</dbReference>
<keyword evidence="5" id="KW-0503">Monooxygenase</keyword>
<keyword evidence="2" id="KW-0274">FAD</keyword>
<evidence type="ECO:0000256" key="1">
    <source>
        <dbReference type="ARBA" id="ARBA00022630"/>
    </source>
</evidence>
<keyword evidence="3" id="KW-0521">NADP</keyword>
<dbReference type="PANTHER" id="PTHR43098">
    <property type="entry name" value="L-ORNITHINE N(5)-MONOOXYGENASE-RELATED"/>
    <property type="match status" value="1"/>
</dbReference>
<name>A0A1Q5UHM7_9EURO</name>
<keyword evidence="4" id="KW-0560">Oxidoreductase</keyword>
<evidence type="ECO:0000256" key="4">
    <source>
        <dbReference type="ARBA" id="ARBA00023002"/>
    </source>
</evidence>
<dbReference type="InterPro" id="IPR036188">
    <property type="entry name" value="FAD/NAD-bd_sf"/>
</dbReference>
<evidence type="ECO:0000313" key="5">
    <source>
        <dbReference type="EMBL" id="OKP11962.1"/>
    </source>
</evidence>
<keyword evidence="6" id="KW-1185">Reference proteome</keyword>
<gene>
    <name evidence="5" type="ORF">PENSUB_2514</name>
</gene>
<evidence type="ECO:0000256" key="3">
    <source>
        <dbReference type="ARBA" id="ARBA00022857"/>
    </source>
</evidence>
<protein>
    <submittedName>
        <fullName evidence="5">Phenylacetone monooxygenase</fullName>
    </submittedName>
</protein>
<sequence length="187" mass="21243">MSLRQRFGTKRVPLESGYFEAGNQPNVRLVDVKSNPVESFTAIDFQGVNGVKLADRWAEGPRTFLGLFVEGFPNRMMVMGRHQMFGNIPRSIEYAVGWVSRFIEFCRDSGITFAETPHQRVLDWPEHVHTCADGLLANDVDSWMTGVNKNLAHKQKRIIARYQGPAPGYRKLAEEVAMREFGDLKLV</sequence>
<evidence type="ECO:0000256" key="2">
    <source>
        <dbReference type="ARBA" id="ARBA00022827"/>
    </source>
</evidence>
<organism evidence="5 6">
    <name type="scientific">Penicillium subrubescens</name>
    <dbReference type="NCBI Taxonomy" id="1316194"/>
    <lineage>
        <taxon>Eukaryota</taxon>
        <taxon>Fungi</taxon>
        <taxon>Dikarya</taxon>
        <taxon>Ascomycota</taxon>
        <taxon>Pezizomycotina</taxon>
        <taxon>Eurotiomycetes</taxon>
        <taxon>Eurotiomycetidae</taxon>
        <taxon>Eurotiales</taxon>
        <taxon>Aspergillaceae</taxon>
        <taxon>Penicillium</taxon>
    </lineage>
</organism>
<dbReference type="SUPFAM" id="SSF51905">
    <property type="entry name" value="FAD/NAD(P)-binding domain"/>
    <property type="match status" value="1"/>
</dbReference>
<dbReference type="InterPro" id="IPR050775">
    <property type="entry name" value="FAD-binding_Monooxygenases"/>
</dbReference>
<dbReference type="STRING" id="1316194.A0A1Q5UHM7"/>
<dbReference type="Gene3D" id="3.50.50.60">
    <property type="entry name" value="FAD/NAD(P)-binding domain"/>
    <property type="match status" value="1"/>
</dbReference>